<proteinExistence type="predicted"/>
<feature type="region of interest" description="Disordered" evidence="2">
    <location>
        <begin position="1"/>
        <end position="23"/>
    </location>
</feature>
<evidence type="ECO:0000313" key="3">
    <source>
        <dbReference type="EMBL" id="KAG8511696.1"/>
    </source>
</evidence>
<feature type="coiled-coil region" evidence="1">
    <location>
        <begin position="211"/>
        <end position="263"/>
    </location>
</feature>
<feature type="coiled-coil region" evidence="1">
    <location>
        <begin position="450"/>
        <end position="495"/>
    </location>
</feature>
<sequence length="713" mass="84814">SAPRWSPKMALSSRSPESGFGGEKMRRAAVVSTGPSLELCTIPSTLGSSVAADALEQLLVVEKSLQGDYFKCSEEAKTFLKDVAIAVKKLEEMRKTTIDLLEIESMELSRLYFLLETLPTNISRELEECVRDARKLNLCEKKKLQTKVTNQNNEIQFLEGTIIDMKNRNEELGEKQEKLVLQHEKVVLSLNHAMAEKALTTVFINETYTKIKMEKEEIEKHKRSARDLEEQIERERAEYLQKKKKLSDEMQEKRKICDHKTEETYKIKKELEKLKTKVTNMKETVITKTMIAEKLKKARLDNKELQEKLNTVTRQYKIVLKEEEDDFERKQKLANENKKQMDFMNKKEQFLLKRKVDIKNMEEGLITLKDLLRATQEIYRKQIRILSDNMQREYQRCIFTQWKIACLRKQHAHWTENEQKLLEEVRGRINFSEQRQYDLIKQVSFRERHINEFLAEIEGLTVKLKQEEELSVVKEKKLMNELSKYQKRIEKEHQTTKVKEEELGECLPFLQVAEENFTSRNKVLEELRTLLPELKQEQYLLDNSIYQYSRDFSGYWISMDKLKEELKQLREQESRKVKNHLEILKKLENEIYVYDLKADALLLENKRLKKYIAYMKKITAQYKAGKEYLLHQSSDLSWQLISHHTQYLSLWHEYHITVKELVNDGDEIWKEIKTLIDKLHIRDDKIETIRIWLQGSLHELCFLMDEESQTKLI</sequence>
<evidence type="ECO:0000256" key="1">
    <source>
        <dbReference type="SAM" id="Coils"/>
    </source>
</evidence>
<feature type="non-terminal residue" evidence="3">
    <location>
        <position position="1"/>
    </location>
</feature>
<keyword evidence="1" id="KW-0175">Coiled coil</keyword>
<accession>A0A8J6A2U0</accession>
<evidence type="ECO:0000313" key="4">
    <source>
        <dbReference type="Proteomes" id="UP000700334"/>
    </source>
</evidence>
<dbReference type="PANTHER" id="PTHR35347:SF1">
    <property type="entry name" value="COILED-COIL DOMAIN-CONTAINING PROTEIN 175"/>
    <property type="match status" value="1"/>
</dbReference>
<gene>
    <name evidence="3" type="ORF">J0S82_004830</name>
</gene>
<comment type="caution">
    <text evidence="3">The sequence shown here is derived from an EMBL/GenBank/DDBJ whole genome shotgun (WGS) entry which is preliminary data.</text>
</comment>
<reference evidence="3" key="1">
    <citation type="journal article" date="2021" name="Evol. Appl.">
        <title>The genome of the Pyrenean desman and the effects of bottlenecks and inbreeding on the genomic landscape of an endangered species.</title>
        <authorList>
            <person name="Escoda L."/>
            <person name="Castresana J."/>
        </authorList>
    </citation>
    <scope>NUCLEOTIDE SEQUENCE</scope>
    <source>
        <strain evidence="3">IBE-C5619</strain>
    </source>
</reference>
<evidence type="ECO:0000256" key="2">
    <source>
        <dbReference type="SAM" id="MobiDB-lite"/>
    </source>
</evidence>
<dbReference type="EMBL" id="JAGFMF010011823">
    <property type="protein sequence ID" value="KAG8511696.1"/>
    <property type="molecule type" value="Genomic_DNA"/>
</dbReference>
<name>A0A8J6A2U0_GALPY</name>
<protein>
    <submittedName>
        <fullName evidence="3">Coiled-coil domain-containing protein 175</fullName>
    </submittedName>
</protein>
<feature type="coiled-coil region" evidence="1">
    <location>
        <begin position="559"/>
        <end position="590"/>
    </location>
</feature>
<dbReference type="PANTHER" id="PTHR35347">
    <property type="entry name" value="COILED-COIL DOMAIN-CONTAINING PROTEIN 175"/>
    <property type="match status" value="1"/>
</dbReference>
<organism evidence="3 4">
    <name type="scientific">Galemys pyrenaicus</name>
    <name type="common">Iberian desman</name>
    <name type="synonym">Pyrenean desman</name>
    <dbReference type="NCBI Taxonomy" id="202257"/>
    <lineage>
        <taxon>Eukaryota</taxon>
        <taxon>Metazoa</taxon>
        <taxon>Chordata</taxon>
        <taxon>Craniata</taxon>
        <taxon>Vertebrata</taxon>
        <taxon>Euteleostomi</taxon>
        <taxon>Mammalia</taxon>
        <taxon>Eutheria</taxon>
        <taxon>Laurasiatheria</taxon>
        <taxon>Eulipotyphla</taxon>
        <taxon>Talpidae</taxon>
        <taxon>Galemys</taxon>
    </lineage>
</organism>
<dbReference type="AlphaFoldDB" id="A0A8J6A2U0"/>
<dbReference type="InterPro" id="IPR038834">
    <property type="entry name" value="CCDC175"/>
</dbReference>
<feature type="coiled-coil region" evidence="1">
    <location>
        <begin position="141"/>
        <end position="175"/>
    </location>
</feature>
<keyword evidence="4" id="KW-1185">Reference proteome</keyword>
<feature type="non-terminal residue" evidence="3">
    <location>
        <position position="713"/>
    </location>
</feature>
<dbReference type="OrthoDB" id="10031759at2759"/>
<dbReference type="Proteomes" id="UP000700334">
    <property type="component" value="Unassembled WGS sequence"/>
</dbReference>
<feature type="coiled-coil region" evidence="1">
    <location>
        <begin position="288"/>
        <end position="340"/>
    </location>
</feature>